<name>A0A290Z8F3_9PSEU</name>
<dbReference type="Proteomes" id="UP000218505">
    <property type="component" value="Chromosome"/>
</dbReference>
<dbReference type="InterPro" id="IPR011990">
    <property type="entry name" value="TPR-like_helical_dom_sf"/>
</dbReference>
<proteinExistence type="predicted"/>
<evidence type="ECO:0000313" key="1">
    <source>
        <dbReference type="EMBL" id="ATE55307.1"/>
    </source>
</evidence>
<gene>
    <name evidence="1" type="ORF">CNX65_20140</name>
</gene>
<keyword evidence="2" id="KW-1185">Reference proteome</keyword>
<accession>A0A290Z8F3</accession>
<dbReference type="EMBL" id="CP023445">
    <property type="protein sequence ID" value="ATE55307.1"/>
    <property type="molecule type" value="Genomic_DNA"/>
</dbReference>
<sequence>MSTAEFELWESLQAVGAMEHGGARTTMLEQLVRRAAAEDQPRAGLAARRMLADAHREDGRWPLVFEELRRSLREYDRKPWRFSAEDEAGLFDWYAGLVRRMVDFPSFRLDEITAALADVGRRCRERGHGQRAVHAAERAVAAHRGDWEAEERAHVQWVAAGGADTEDGGYRAVGVERMLLRGDEASVTTAHALASPVLADPAAGDLLALKVRCAMLLPLARAGMGERAALAYRRVLRGLSGRARAVEEHGRVVEFCALTGNEDAAVDWLGPMRGFEARERPSAVLELATAVAVLAERVVRAGRGDAQLDLGAGDPNSVPFAVVARRMRKLALELAEEFDARNRTSAVGDRTRARLAAPPVSRFLPLTPTSRPCPGVLPPAGLDDGELLDLAEQHDLRCEQEQARAALAAVGDELPKPLAGRQAELRARLCQGEETELRIRWAAQVHLRHGDPRRHLLALGWLGVWVIGAGRGAEGLALTQESVERLREVGGPVEVGWGEHWYAHALRAVGRTDEAHRALERAAVAAREARDAVLAAAVGVREAAWRTEDGRQAAQAREHAVAALDAAVSVEAWERAVEAVEQVRLAHGQLGRGGAELRRFAEKRLRGLPPGRLAGHLRYLRGVALVEVDPGAAADDLNEAVGQAVVRGVDTAEHWYQLLRADHAAGRWEDAVDAGVRASGWLDHLVEVEGAEWVERADECRYLVARSYQAMGDRHAALREYRRLASGSGALAAAAFIAGAEVMDELGEIA</sequence>
<protein>
    <submittedName>
        <fullName evidence="1">Uncharacterized protein</fullName>
    </submittedName>
</protein>
<dbReference type="AlphaFoldDB" id="A0A290Z8F3"/>
<dbReference type="KEGG" id="apre:CNX65_20140"/>
<dbReference type="RefSeq" id="WP_096495142.1">
    <property type="nucleotide sequence ID" value="NZ_CP023445.1"/>
</dbReference>
<reference evidence="1" key="1">
    <citation type="submission" date="2017-09" db="EMBL/GenBank/DDBJ databases">
        <title>Complete Genome Sequence of ansamitocin-producing Bacterium Actinosynnema pretiosum X47.</title>
        <authorList>
            <person name="Cao G."/>
            <person name="Zong G."/>
            <person name="Zhong C."/>
            <person name="Fu J."/>
        </authorList>
    </citation>
    <scope>NUCLEOTIDE SEQUENCE [LARGE SCALE GENOMIC DNA]</scope>
    <source>
        <strain evidence="1">X47</strain>
    </source>
</reference>
<evidence type="ECO:0000313" key="2">
    <source>
        <dbReference type="Proteomes" id="UP000218505"/>
    </source>
</evidence>
<dbReference type="Gene3D" id="1.25.40.10">
    <property type="entry name" value="Tetratricopeptide repeat domain"/>
    <property type="match status" value="1"/>
</dbReference>
<organism evidence="1 2">
    <name type="scientific">Actinosynnema pretiosum</name>
    <dbReference type="NCBI Taxonomy" id="42197"/>
    <lineage>
        <taxon>Bacteria</taxon>
        <taxon>Bacillati</taxon>
        <taxon>Actinomycetota</taxon>
        <taxon>Actinomycetes</taxon>
        <taxon>Pseudonocardiales</taxon>
        <taxon>Pseudonocardiaceae</taxon>
        <taxon>Actinosynnema</taxon>
    </lineage>
</organism>